<evidence type="ECO:0000313" key="2">
    <source>
        <dbReference type="EMBL" id="RZC46867.1"/>
    </source>
</evidence>
<protein>
    <submittedName>
        <fullName evidence="2">Uncharacterized protein</fullName>
    </submittedName>
</protein>
<organism evidence="2 3">
    <name type="scientific">Papaver somniferum</name>
    <name type="common">Opium poppy</name>
    <dbReference type="NCBI Taxonomy" id="3469"/>
    <lineage>
        <taxon>Eukaryota</taxon>
        <taxon>Viridiplantae</taxon>
        <taxon>Streptophyta</taxon>
        <taxon>Embryophyta</taxon>
        <taxon>Tracheophyta</taxon>
        <taxon>Spermatophyta</taxon>
        <taxon>Magnoliopsida</taxon>
        <taxon>Ranunculales</taxon>
        <taxon>Papaveraceae</taxon>
        <taxon>Papaveroideae</taxon>
        <taxon>Papaver</taxon>
    </lineage>
</organism>
<sequence length="498" mass="57146">MMVLLDRVQMADNDISLVVDDLIAKLPKLKAPTRPWGSQVCIYKVHQKLQEVSSPSVYKPAVVSIGPIHYGDENLKETQDCKLYYMSEALTQRGKNDINSTTALLQKCVESIEKLEKRIRDCYADPIHLESKEFVEMLVIDGLFIVGLFQHFGVEQPPPDEDPLAHNPWGRQNLTWDLLLLENQIPLFVLESLYKLTTSEEQQNSKTIGYLAYGFFKNYIHFPRDKTVLENMQEADKHEDTPYKHLLDQLAQTFHPLTDNKDGEAPPPLPPLRRALGATFKLIVKIILPKPKTLHTTRLYMASATQLDLAGIKIVKGPTEASFLDISFNDGVLTIPPVSISARVDPLLRNLIANEQFSDRYTEYVTSYSLFMDRLIVTEKDVEFLSNQGIVTNNLGRFEEVADMFSRLHREVVLGRPFYYLGTFDRVNNYYNSRWNFWKAHIKRKYFSSPWVTIAVIAGGILLLLTTLKSIIETLQFYLPKDKLSAEFNPNFLKLGYY</sequence>
<name>A0A4Y7ID66_PAPSO</name>
<keyword evidence="3" id="KW-1185">Reference proteome</keyword>
<keyword evidence="1" id="KW-0812">Transmembrane</keyword>
<dbReference type="InterPro" id="IPR004158">
    <property type="entry name" value="DUF247_pln"/>
</dbReference>
<dbReference type="PANTHER" id="PTHR31170">
    <property type="entry name" value="BNAC04G53230D PROTEIN"/>
    <property type="match status" value="1"/>
</dbReference>
<keyword evidence="1" id="KW-0472">Membrane</keyword>
<dbReference type="Gramene" id="RZC46867">
    <property type="protein sequence ID" value="RZC46867"/>
    <property type="gene ID" value="C5167_039814"/>
</dbReference>
<evidence type="ECO:0000313" key="3">
    <source>
        <dbReference type="Proteomes" id="UP000316621"/>
    </source>
</evidence>
<dbReference type="Proteomes" id="UP000316621">
    <property type="component" value="Chromosome 1"/>
</dbReference>
<accession>A0A4Y7ID66</accession>
<dbReference type="EMBL" id="CM010715">
    <property type="protein sequence ID" value="RZC46867.1"/>
    <property type="molecule type" value="Genomic_DNA"/>
</dbReference>
<evidence type="ECO:0000256" key="1">
    <source>
        <dbReference type="SAM" id="Phobius"/>
    </source>
</evidence>
<reference evidence="2 3" key="1">
    <citation type="journal article" date="2018" name="Science">
        <title>The opium poppy genome and morphinan production.</title>
        <authorList>
            <person name="Guo L."/>
            <person name="Winzer T."/>
            <person name="Yang X."/>
            <person name="Li Y."/>
            <person name="Ning Z."/>
            <person name="He Z."/>
            <person name="Teodor R."/>
            <person name="Lu Y."/>
            <person name="Bowser T.A."/>
            <person name="Graham I.A."/>
            <person name="Ye K."/>
        </authorList>
    </citation>
    <scope>NUCLEOTIDE SEQUENCE [LARGE SCALE GENOMIC DNA]</scope>
    <source>
        <strain evidence="3">cv. HN1</strain>
        <tissue evidence="2">Leaves</tissue>
    </source>
</reference>
<keyword evidence="1" id="KW-1133">Transmembrane helix</keyword>
<dbReference type="AlphaFoldDB" id="A0A4Y7ID66"/>
<dbReference type="PANTHER" id="PTHR31170:SF17">
    <property type="match status" value="1"/>
</dbReference>
<feature type="transmembrane region" description="Helical" evidence="1">
    <location>
        <begin position="451"/>
        <end position="472"/>
    </location>
</feature>
<proteinExistence type="predicted"/>
<dbReference type="Pfam" id="PF03140">
    <property type="entry name" value="DUF247"/>
    <property type="match status" value="1"/>
</dbReference>
<gene>
    <name evidence="2" type="ORF">C5167_039814</name>
</gene>